<proteinExistence type="predicted"/>
<dbReference type="SUPFAM" id="SSF55729">
    <property type="entry name" value="Acyl-CoA N-acyltransferases (Nat)"/>
    <property type="match status" value="1"/>
</dbReference>
<dbReference type="InterPro" id="IPR000182">
    <property type="entry name" value="GNAT_dom"/>
</dbReference>
<dbReference type="InterPro" id="IPR016181">
    <property type="entry name" value="Acyl_CoA_acyltransferase"/>
</dbReference>
<organism evidence="4 5">
    <name type="scientific">Spiroplasma clarkii</name>
    <dbReference type="NCBI Taxonomy" id="2139"/>
    <lineage>
        <taxon>Bacteria</taxon>
        <taxon>Bacillati</taxon>
        <taxon>Mycoplasmatota</taxon>
        <taxon>Mollicutes</taxon>
        <taxon>Entomoplasmatales</taxon>
        <taxon>Spiroplasmataceae</taxon>
        <taxon>Spiroplasma</taxon>
    </lineage>
</organism>
<feature type="domain" description="N-acetyltransferase" evidence="3">
    <location>
        <begin position="8"/>
        <end position="148"/>
    </location>
</feature>
<protein>
    <submittedName>
        <fullName evidence="4">Acetyltransferase, GNAT family protein</fullName>
    </submittedName>
</protein>
<dbReference type="PROSITE" id="PS51186">
    <property type="entry name" value="GNAT"/>
    <property type="match status" value="1"/>
</dbReference>
<evidence type="ECO:0000313" key="5">
    <source>
        <dbReference type="Proteomes" id="UP000231179"/>
    </source>
</evidence>
<evidence type="ECO:0000256" key="2">
    <source>
        <dbReference type="ARBA" id="ARBA00023315"/>
    </source>
</evidence>
<dbReference type="EMBL" id="CP024870">
    <property type="protein sequence ID" value="ATX71627.1"/>
    <property type="molecule type" value="Genomic_DNA"/>
</dbReference>
<dbReference type="RefSeq" id="WP_100255154.1">
    <property type="nucleotide sequence ID" value="NZ_CP015819.1"/>
</dbReference>
<evidence type="ECO:0000259" key="3">
    <source>
        <dbReference type="PROSITE" id="PS51186"/>
    </source>
</evidence>
<keyword evidence="2" id="KW-0012">Acyltransferase</keyword>
<keyword evidence="5" id="KW-1185">Reference proteome</keyword>
<dbReference type="KEGG" id="scla:SCLARK_001886"/>
<accession>A0A1Y0L2S5</accession>
<dbReference type="CDD" id="cd04301">
    <property type="entry name" value="NAT_SF"/>
    <property type="match status" value="1"/>
</dbReference>
<dbReference type="PANTHER" id="PTHR43420">
    <property type="entry name" value="ACETYLTRANSFERASE"/>
    <property type="match status" value="1"/>
</dbReference>
<sequence>MSEINFLVDFGIDNPVYETAKQIRENVFIQEQNIAPEIELDDFDQSSFHIIGFDNDQKTICCARFLQINQQWQIGRVAVLQQFRNKGYAAQMLNYIETYLKEVFKIKFIHIHAQKPVQKFYEKLGYIAFGETDIDAGIEHIWMKKEIE</sequence>
<dbReference type="Gene3D" id="3.40.630.30">
    <property type="match status" value="1"/>
</dbReference>
<dbReference type="InterPro" id="IPR050680">
    <property type="entry name" value="YpeA/RimI_acetyltransf"/>
</dbReference>
<keyword evidence="1 4" id="KW-0808">Transferase</keyword>
<evidence type="ECO:0000256" key="1">
    <source>
        <dbReference type="ARBA" id="ARBA00022679"/>
    </source>
</evidence>
<reference evidence="4 5" key="1">
    <citation type="submission" date="2017-11" db="EMBL/GenBank/DDBJ databases">
        <title>Complete genome sequence of Spiroplasma clarkii CN-5 (DSM 19994).</title>
        <authorList>
            <person name="Tsai Y.-M."/>
            <person name="Chang A."/>
            <person name="Lo W.-S."/>
            <person name="Kuo C.-H."/>
        </authorList>
    </citation>
    <scope>NUCLEOTIDE SEQUENCE [LARGE SCALE GENOMIC DNA]</scope>
    <source>
        <strain evidence="4 5">CN-5</strain>
    </source>
</reference>
<gene>
    <name evidence="4" type="ORF">SCLAR_v1c13290</name>
</gene>
<evidence type="ECO:0000313" key="4">
    <source>
        <dbReference type="EMBL" id="ATX71627.1"/>
    </source>
</evidence>
<dbReference type="Pfam" id="PF13673">
    <property type="entry name" value="Acetyltransf_10"/>
    <property type="match status" value="1"/>
</dbReference>
<name>A0A1Y0L2S5_9MOLU</name>
<dbReference type="Proteomes" id="UP000231179">
    <property type="component" value="Chromosome"/>
</dbReference>
<dbReference type="GO" id="GO:0016747">
    <property type="term" value="F:acyltransferase activity, transferring groups other than amino-acyl groups"/>
    <property type="evidence" value="ECO:0007669"/>
    <property type="project" value="InterPro"/>
</dbReference>
<dbReference type="OrthoDB" id="9796171at2"/>
<dbReference type="AlphaFoldDB" id="A0A1Y0L2S5"/>